<dbReference type="InterPro" id="IPR007197">
    <property type="entry name" value="rSAM"/>
</dbReference>
<keyword evidence="15" id="KW-1185">Reference proteome</keyword>
<comment type="catalytic activity">
    <reaction evidence="12">
        <text>adenosine(2503) in 23S rRNA + 2 reduced [2Fe-2S]-[ferredoxin] + 2 S-adenosyl-L-methionine = 2-methyladenosine(2503) in 23S rRNA + 5'-deoxyadenosine + L-methionine + 2 oxidized [2Fe-2S]-[ferredoxin] + S-adenosyl-L-homocysteine</text>
        <dbReference type="Rhea" id="RHEA:42916"/>
        <dbReference type="Rhea" id="RHEA-COMP:10000"/>
        <dbReference type="Rhea" id="RHEA-COMP:10001"/>
        <dbReference type="Rhea" id="RHEA-COMP:10152"/>
        <dbReference type="Rhea" id="RHEA-COMP:10282"/>
        <dbReference type="ChEBI" id="CHEBI:17319"/>
        <dbReference type="ChEBI" id="CHEBI:33737"/>
        <dbReference type="ChEBI" id="CHEBI:33738"/>
        <dbReference type="ChEBI" id="CHEBI:57844"/>
        <dbReference type="ChEBI" id="CHEBI:57856"/>
        <dbReference type="ChEBI" id="CHEBI:59789"/>
        <dbReference type="ChEBI" id="CHEBI:74411"/>
        <dbReference type="ChEBI" id="CHEBI:74497"/>
        <dbReference type="EC" id="2.1.1.192"/>
    </reaction>
</comment>
<evidence type="ECO:0000256" key="7">
    <source>
        <dbReference type="ARBA" id="ARBA00022691"/>
    </source>
</evidence>
<keyword evidence="8 12" id="KW-0819">tRNA processing</keyword>
<dbReference type="Gene3D" id="3.20.20.70">
    <property type="entry name" value="Aldolase class I"/>
    <property type="match status" value="1"/>
</dbReference>
<dbReference type="GO" id="GO:0002935">
    <property type="term" value="F:tRNA (adenine(37)-C2)-methyltransferase activity"/>
    <property type="evidence" value="ECO:0007669"/>
    <property type="project" value="UniProtKB-UniRule"/>
</dbReference>
<dbReference type="Proteomes" id="UP000035661">
    <property type="component" value="Chromosome"/>
</dbReference>
<comment type="similarity">
    <text evidence="12">Belongs to the radical SAM superfamily. RlmN family.</text>
</comment>
<dbReference type="PROSITE" id="PS51918">
    <property type="entry name" value="RADICAL_SAM"/>
    <property type="match status" value="1"/>
</dbReference>
<evidence type="ECO:0000256" key="2">
    <source>
        <dbReference type="ARBA" id="ARBA00022485"/>
    </source>
</evidence>
<dbReference type="PANTHER" id="PTHR30544">
    <property type="entry name" value="23S RRNA METHYLTRANSFERASE"/>
    <property type="match status" value="1"/>
</dbReference>
<evidence type="ECO:0000256" key="12">
    <source>
        <dbReference type="HAMAP-Rule" id="MF_01849"/>
    </source>
</evidence>
<feature type="binding site" evidence="12">
    <location>
        <position position="291"/>
    </location>
    <ligand>
        <name>S-adenosyl-L-methionine</name>
        <dbReference type="ChEBI" id="CHEBI:59789"/>
    </ligand>
</feature>
<feature type="binding site" evidence="12">
    <location>
        <begin position="215"/>
        <end position="217"/>
    </location>
    <ligand>
        <name>S-adenosyl-L-methionine</name>
        <dbReference type="ChEBI" id="CHEBI:59789"/>
    </ligand>
</feature>
<keyword evidence="9 12" id="KW-0479">Metal-binding</keyword>
<sequence>MESIFNFTEQQLQDDLVEKGFKKYLARQLYDWIYGKNIYSFDEMTNISKSDRDKLKTIYQINFFEIVTQQVSKDGTVKFLFKLPDGFKIETVLMRQSYGNSVCVTTQVGCNMGCGFCASGLLKKTRNLTTAEIVTQVVMVNNYLQASHERVSHLVVMGIGEPFDNFENVINFVNIVNEPKGYQIGARHITISTCGLVPKIMAFANLQTQVNLAISLHAPNDEIRNQLMPINKAFPIAKLMEAVKYYLAKTNRRVTFEYILINDVNDSVENAKELANLIKGMNAYVNLIPYNKVEENPYERSTHINEFFDTLQKQKINCIVRREFGHDIDAACGQLRAKNEGIIRR</sequence>
<comment type="miscellaneous">
    <text evidence="12">Reaction proceeds by a ping-pong mechanism involving intermediate methylation of a conserved cysteine residue.</text>
</comment>
<keyword evidence="12" id="KW-1015">Disulfide bond</keyword>
<evidence type="ECO:0000256" key="4">
    <source>
        <dbReference type="ARBA" id="ARBA00022552"/>
    </source>
</evidence>
<feature type="binding site" evidence="12">
    <location>
        <position position="110"/>
    </location>
    <ligand>
        <name>[4Fe-4S] cluster</name>
        <dbReference type="ChEBI" id="CHEBI:49883"/>
        <note>4Fe-4S-S-AdoMet</note>
    </ligand>
</feature>
<dbReference type="GO" id="GO:0070475">
    <property type="term" value="P:rRNA base methylation"/>
    <property type="evidence" value="ECO:0007669"/>
    <property type="project" value="UniProtKB-UniRule"/>
</dbReference>
<dbReference type="SFLD" id="SFLDS00029">
    <property type="entry name" value="Radical_SAM"/>
    <property type="match status" value="1"/>
</dbReference>
<gene>
    <name evidence="14" type="primary">yloN</name>
    <name evidence="12" type="synonym">rlmN</name>
    <name evidence="14" type="ORF">SERIO_v1c10110</name>
</gene>
<dbReference type="RefSeq" id="WP_047791761.1">
    <property type="nucleotide sequence ID" value="NZ_CP011856.1"/>
</dbReference>
<dbReference type="GO" id="GO:0005737">
    <property type="term" value="C:cytoplasm"/>
    <property type="evidence" value="ECO:0007669"/>
    <property type="project" value="UniProtKB-SubCell"/>
</dbReference>
<dbReference type="PIRSF" id="PIRSF006004">
    <property type="entry name" value="CHP00048"/>
    <property type="match status" value="1"/>
</dbReference>
<dbReference type="InterPro" id="IPR040072">
    <property type="entry name" value="Methyltransferase_A"/>
</dbReference>
<feature type="binding site" evidence="12">
    <location>
        <position position="117"/>
    </location>
    <ligand>
        <name>[4Fe-4S] cluster</name>
        <dbReference type="ChEBI" id="CHEBI:49883"/>
        <note>4Fe-4S-S-AdoMet</note>
    </ligand>
</feature>
<dbReference type="NCBIfam" id="TIGR00048">
    <property type="entry name" value="rRNA_mod_RlmN"/>
    <property type="match status" value="1"/>
</dbReference>
<dbReference type="Pfam" id="PF04055">
    <property type="entry name" value="Radical_SAM"/>
    <property type="match status" value="1"/>
</dbReference>
<dbReference type="InterPro" id="IPR013785">
    <property type="entry name" value="Aldolase_TIM"/>
</dbReference>
<keyword evidence="7 12" id="KW-0949">S-adenosyl-L-methionine</keyword>
<dbReference type="SUPFAM" id="SSF102114">
    <property type="entry name" value="Radical SAM enzymes"/>
    <property type="match status" value="1"/>
</dbReference>
<dbReference type="HAMAP" id="MF_01849">
    <property type="entry name" value="RNA_methyltr_RlmN"/>
    <property type="match status" value="1"/>
</dbReference>
<keyword evidence="10 12" id="KW-0408">Iron</keyword>
<keyword evidence="11 12" id="KW-0411">Iron-sulfur</keyword>
<keyword evidence="3 12" id="KW-0963">Cytoplasm</keyword>
<dbReference type="PATRIC" id="fig|743698.3.peg.1020"/>
<evidence type="ECO:0000256" key="3">
    <source>
        <dbReference type="ARBA" id="ARBA00022490"/>
    </source>
</evidence>
<dbReference type="InterPro" id="IPR004383">
    <property type="entry name" value="rRNA_lsu_MTrfase_RlmN/Cfr"/>
</dbReference>
<evidence type="ECO:0000256" key="5">
    <source>
        <dbReference type="ARBA" id="ARBA00022603"/>
    </source>
</evidence>
<keyword evidence="5 12" id="KW-0489">Methyltransferase</keyword>
<accession>A0A0H3XN40</accession>
<protein>
    <recommendedName>
        <fullName evidence="12">Probable dual-specificity RNA methyltransferase RlmN</fullName>
        <ecNumber evidence="12">2.1.1.192</ecNumber>
    </recommendedName>
    <alternativeName>
        <fullName evidence="12">23S rRNA (adenine(2503)-C(2))-methyltransferase</fullName>
    </alternativeName>
    <alternativeName>
        <fullName evidence="12">23S rRNA m2A2503 methyltransferase</fullName>
    </alternativeName>
    <alternativeName>
        <fullName evidence="12">Ribosomal RNA large subunit methyltransferase N</fullName>
    </alternativeName>
    <alternativeName>
        <fullName evidence="12">tRNA (adenine(37)-C(2))-methyltransferase</fullName>
    </alternativeName>
    <alternativeName>
        <fullName evidence="12">tRNA m2A37 methyltransferase</fullName>
    </alternativeName>
</protein>
<evidence type="ECO:0000256" key="1">
    <source>
        <dbReference type="ARBA" id="ARBA00004496"/>
    </source>
</evidence>
<dbReference type="GO" id="GO:0030488">
    <property type="term" value="P:tRNA methylation"/>
    <property type="evidence" value="ECO:0007669"/>
    <property type="project" value="UniProtKB-UniRule"/>
</dbReference>
<dbReference type="EMBL" id="CP011856">
    <property type="protein sequence ID" value="AKM54567.1"/>
    <property type="molecule type" value="Genomic_DNA"/>
</dbReference>
<comment type="caution">
    <text evidence="12">Lacks conserved residue(s) required for the propagation of feature annotation.</text>
</comment>
<feature type="active site" description="S-methylcysteine intermediate" evidence="12">
    <location>
        <position position="332"/>
    </location>
</feature>
<dbReference type="GO" id="GO:0046872">
    <property type="term" value="F:metal ion binding"/>
    <property type="evidence" value="ECO:0007669"/>
    <property type="project" value="UniProtKB-KW"/>
</dbReference>
<dbReference type="PANTHER" id="PTHR30544:SF5">
    <property type="entry name" value="RADICAL SAM CORE DOMAIN-CONTAINING PROTEIN"/>
    <property type="match status" value="1"/>
</dbReference>
<dbReference type="GO" id="GO:0000049">
    <property type="term" value="F:tRNA binding"/>
    <property type="evidence" value="ECO:0007669"/>
    <property type="project" value="UniProtKB-UniRule"/>
</dbReference>
<comment type="cofactor">
    <cofactor evidence="12">
        <name>[4Fe-4S] cluster</name>
        <dbReference type="ChEBI" id="CHEBI:49883"/>
    </cofactor>
    <text evidence="12">Binds 1 [4Fe-4S] cluster. The cluster is coordinated with 3 cysteines and an exchangeable S-adenosyl-L-methionine.</text>
</comment>
<dbReference type="Pfam" id="PF21016">
    <property type="entry name" value="RlmN_N"/>
    <property type="match status" value="1"/>
</dbReference>
<evidence type="ECO:0000256" key="6">
    <source>
        <dbReference type="ARBA" id="ARBA00022679"/>
    </source>
</evidence>
<comment type="function">
    <text evidence="12">Specifically methylates position 2 of adenine 2503 in 23S rRNA and position 2 of adenine 37 in tRNAs.</text>
</comment>
<feature type="domain" description="Radical SAM core" evidence="13">
    <location>
        <begin position="96"/>
        <end position="327"/>
    </location>
</feature>
<keyword evidence="4 12" id="KW-0698">rRNA processing</keyword>
<reference evidence="14 15" key="1">
    <citation type="journal article" date="2015" name="Genome Biol. Evol.">
        <title>Found and Lost: The Fates of Horizontally Acquired Genes in Arthropod-Symbiotic Spiroplasma.</title>
        <authorList>
            <person name="Lo W.S."/>
            <person name="Gasparich G.E."/>
            <person name="Kuo C.H."/>
        </authorList>
    </citation>
    <scope>NUCLEOTIDE SEQUENCE [LARGE SCALE GENOMIC DNA]</scope>
    <source>
        <strain evidence="15">TDA-040725-5</strain>
    </source>
</reference>
<dbReference type="InterPro" id="IPR048641">
    <property type="entry name" value="RlmN_N"/>
</dbReference>
<evidence type="ECO:0000259" key="13">
    <source>
        <dbReference type="PROSITE" id="PS51918"/>
    </source>
</evidence>
<name>A0A0H3XN40_9MOLU</name>
<organism evidence="14 15">
    <name type="scientific">Spiroplasma eriocheiris</name>
    <dbReference type="NCBI Taxonomy" id="315358"/>
    <lineage>
        <taxon>Bacteria</taxon>
        <taxon>Bacillati</taxon>
        <taxon>Mycoplasmatota</taxon>
        <taxon>Mollicutes</taxon>
        <taxon>Entomoplasmatales</taxon>
        <taxon>Spiroplasmataceae</taxon>
        <taxon>Spiroplasma</taxon>
    </lineage>
</organism>
<dbReference type="EC" id="2.1.1.192" evidence="12"/>
<reference evidence="15" key="2">
    <citation type="submission" date="2015-06" db="EMBL/GenBank/DDBJ databases">
        <title>Complete genome sequence of Spiroplasma eriocheiris TDA-040725-5 (DSM 21848).</title>
        <authorList>
            <person name="Lo W.-S."/>
            <person name="Kuo C.-H."/>
        </authorList>
    </citation>
    <scope>NUCLEOTIDE SEQUENCE [LARGE SCALE GENOMIC DNA]</scope>
    <source>
        <strain evidence="15">TDA-040725-5</strain>
    </source>
</reference>
<dbReference type="InterPro" id="IPR027492">
    <property type="entry name" value="RNA_MTrfase_RlmN"/>
</dbReference>
<feature type="active site" description="Proton acceptor" evidence="12">
    <location>
        <position position="90"/>
    </location>
</feature>
<comment type="catalytic activity">
    <reaction evidence="12">
        <text>adenosine(37) in tRNA + 2 reduced [2Fe-2S]-[ferredoxin] + 2 S-adenosyl-L-methionine = 2-methyladenosine(37) in tRNA + 5'-deoxyadenosine + L-methionine + 2 oxidized [2Fe-2S]-[ferredoxin] + S-adenosyl-L-homocysteine</text>
        <dbReference type="Rhea" id="RHEA:43332"/>
        <dbReference type="Rhea" id="RHEA-COMP:10000"/>
        <dbReference type="Rhea" id="RHEA-COMP:10001"/>
        <dbReference type="Rhea" id="RHEA-COMP:10162"/>
        <dbReference type="Rhea" id="RHEA-COMP:10485"/>
        <dbReference type="ChEBI" id="CHEBI:17319"/>
        <dbReference type="ChEBI" id="CHEBI:33737"/>
        <dbReference type="ChEBI" id="CHEBI:33738"/>
        <dbReference type="ChEBI" id="CHEBI:57844"/>
        <dbReference type="ChEBI" id="CHEBI:57856"/>
        <dbReference type="ChEBI" id="CHEBI:59789"/>
        <dbReference type="ChEBI" id="CHEBI:74411"/>
        <dbReference type="ChEBI" id="CHEBI:74497"/>
        <dbReference type="EC" id="2.1.1.192"/>
    </reaction>
</comment>
<evidence type="ECO:0000256" key="11">
    <source>
        <dbReference type="ARBA" id="ARBA00023014"/>
    </source>
</evidence>
<dbReference type="FunFam" id="3.20.20.70:FF:000014">
    <property type="entry name" value="Probable dual-specificity RNA methyltransferase RlmN"/>
    <property type="match status" value="1"/>
</dbReference>
<comment type="subcellular location">
    <subcellularLocation>
        <location evidence="1 12">Cytoplasm</location>
    </subcellularLocation>
</comment>
<feature type="binding site" evidence="12">
    <location>
        <begin position="160"/>
        <end position="161"/>
    </location>
    <ligand>
        <name>S-adenosyl-L-methionine</name>
        <dbReference type="ChEBI" id="CHEBI:59789"/>
    </ligand>
</feature>
<dbReference type="KEGG" id="seri:SERIO_v1c10110"/>
<evidence type="ECO:0000313" key="14">
    <source>
        <dbReference type="EMBL" id="AKM54567.1"/>
    </source>
</evidence>
<dbReference type="GO" id="GO:0051539">
    <property type="term" value="F:4 iron, 4 sulfur cluster binding"/>
    <property type="evidence" value="ECO:0007669"/>
    <property type="project" value="UniProtKB-UniRule"/>
</dbReference>
<evidence type="ECO:0000256" key="10">
    <source>
        <dbReference type="ARBA" id="ARBA00023004"/>
    </source>
</evidence>
<keyword evidence="2 12" id="KW-0004">4Fe-4S</keyword>
<feature type="binding site" evidence="12">
    <location>
        <position position="114"/>
    </location>
    <ligand>
        <name>[4Fe-4S] cluster</name>
        <dbReference type="ChEBI" id="CHEBI:49883"/>
        <note>4Fe-4S-S-AdoMet</note>
    </ligand>
</feature>
<dbReference type="STRING" id="315358.SERIO_v1c10110"/>
<dbReference type="CDD" id="cd01335">
    <property type="entry name" value="Radical_SAM"/>
    <property type="match status" value="1"/>
</dbReference>
<dbReference type="GO" id="GO:0019843">
    <property type="term" value="F:rRNA binding"/>
    <property type="evidence" value="ECO:0007669"/>
    <property type="project" value="UniProtKB-UniRule"/>
</dbReference>
<dbReference type="InterPro" id="IPR058240">
    <property type="entry name" value="rSAM_sf"/>
</dbReference>
<dbReference type="Gene3D" id="1.10.150.530">
    <property type="match status" value="1"/>
</dbReference>
<proteinExistence type="inferred from homology"/>
<dbReference type="SFLD" id="SFLDG01062">
    <property type="entry name" value="methyltransferase_(Class_A)"/>
    <property type="match status" value="1"/>
</dbReference>
<dbReference type="SFLD" id="SFLDF00275">
    <property type="entry name" value="adenosine_C2_methyltransferase"/>
    <property type="match status" value="1"/>
</dbReference>
<feature type="binding site" evidence="12">
    <location>
        <position position="192"/>
    </location>
    <ligand>
        <name>S-adenosyl-L-methionine</name>
        <dbReference type="ChEBI" id="CHEBI:59789"/>
    </ligand>
</feature>
<keyword evidence="6 12" id="KW-0808">Transferase</keyword>
<dbReference type="GO" id="GO:0070040">
    <property type="term" value="F:rRNA (adenine(2503)-C2-)-methyltransferase activity"/>
    <property type="evidence" value="ECO:0007669"/>
    <property type="project" value="UniProtKB-UniRule"/>
</dbReference>
<evidence type="ECO:0000313" key="15">
    <source>
        <dbReference type="Proteomes" id="UP000035661"/>
    </source>
</evidence>
<dbReference type="AlphaFoldDB" id="A0A0H3XN40"/>
<evidence type="ECO:0000256" key="9">
    <source>
        <dbReference type="ARBA" id="ARBA00022723"/>
    </source>
</evidence>
<evidence type="ECO:0000256" key="8">
    <source>
        <dbReference type="ARBA" id="ARBA00022694"/>
    </source>
</evidence>